<dbReference type="EMBL" id="JACHIJ010000004">
    <property type="protein sequence ID" value="MBB5053305.1"/>
    <property type="molecule type" value="Genomic_DNA"/>
</dbReference>
<organism evidence="1 2">
    <name type="scientific">Afipia massiliensis</name>
    <dbReference type="NCBI Taxonomy" id="211460"/>
    <lineage>
        <taxon>Bacteria</taxon>
        <taxon>Pseudomonadati</taxon>
        <taxon>Pseudomonadota</taxon>
        <taxon>Alphaproteobacteria</taxon>
        <taxon>Hyphomicrobiales</taxon>
        <taxon>Nitrobacteraceae</taxon>
        <taxon>Afipia</taxon>
    </lineage>
</organism>
<sequence>MALYPFELRRWRVDTVWVFDALALLNTYARKAENARYAL</sequence>
<comment type="caution">
    <text evidence="1">The sequence shown here is derived from an EMBL/GenBank/DDBJ whole genome shotgun (WGS) entry which is preliminary data.</text>
</comment>
<dbReference type="Proteomes" id="UP000521227">
    <property type="component" value="Unassembled WGS sequence"/>
</dbReference>
<reference evidence="1 2" key="1">
    <citation type="submission" date="2020-08" db="EMBL/GenBank/DDBJ databases">
        <title>Genomic Encyclopedia of Type Strains, Phase IV (KMG-IV): sequencing the most valuable type-strain genomes for metagenomic binning, comparative biology and taxonomic classification.</title>
        <authorList>
            <person name="Goeker M."/>
        </authorList>
    </citation>
    <scope>NUCLEOTIDE SEQUENCE [LARGE SCALE GENOMIC DNA]</scope>
    <source>
        <strain evidence="1 2">DSM 17498</strain>
    </source>
</reference>
<protein>
    <submittedName>
        <fullName evidence="1">Uncharacterized protein</fullName>
    </submittedName>
</protein>
<evidence type="ECO:0000313" key="1">
    <source>
        <dbReference type="EMBL" id="MBB5053305.1"/>
    </source>
</evidence>
<evidence type="ECO:0000313" key="2">
    <source>
        <dbReference type="Proteomes" id="UP000521227"/>
    </source>
</evidence>
<proteinExistence type="predicted"/>
<gene>
    <name evidence="1" type="ORF">HNQ36_003296</name>
</gene>
<dbReference type="AlphaFoldDB" id="A0A840MZG5"/>
<accession>A0A840MZG5</accession>
<name>A0A840MZG5_9BRAD</name>